<dbReference type="PANTHER" id="PTHR46087">
    <property type="entry name" value="PUTATIVE, EXPRESSED-RELATED"/>
    <property type="match status" value="1"/>
</dbReference>
<gene>
    <name evidence="1" type="ORF">OsJ_29714</name>
</gene>
<proteinExistence type="predicted"/>
<accession>A3BZT4</accession>
<evidence type="ECO:0000313" key="1">
    <source>
        <dbReference type="EMBL" id="EAZ45073.1"/>
    </source>
</evidence>
<reference evidence="1" key="1">
    <citation type="journal article" date="2005" name="PLoS Biol.">
        <title>The genomes of Oryza sativa: a history of duplications.</title>
        <authorList>
            <person name="Yu J."/>
            <person name="Wang J."/>
            <person name="Lin W."/>
            <person name="Li S."/>
            <person name="Li H."/>
            <person name="Zhou J."/>
            <person name="Ni P."/>
            <person name="Dong W."/>
            <person name="Hu S."/>
            <person name="Zeng C."/>
            <person name="Zhang J."/>
            <person name="Zhang Y."/>
            <person name="Li R."/>
            <person name="Xu Z."/>
            <person name="Li S."/>
            <person name="Li X."/>
            <person name="Zheng H."/>
            <person name="Cong L."/>
            <person name="Lin L."/>
            <person name="Yin J."/>
            <person name="Geng J."/>
            <person name="Li G."/>
            <person name="Shi J."/>
            <person name="Liu J."/>
            <person name="Lv H."/>
            <person name="Li J."/>
            <person name="Wang J."/>
            <person name="Deng Y."/>
            <person name="Ran L."/>
            <person name="Shi X."/>
            <person name="Wang X."/>
            <person name="Wu Q."/>
            <person name="Li C."/>
            <person name="Ren X."/>
            <person name="Wang J."/>
            <person name="Wang X."/>
            <person name="Li D."/>
            <person name="Liu D."/>
            <person name="Zhang X."/>
            <person name="Ji Z."/>
            <person name="Zhao W."/>
            <person name="Sun Y."/>
            <person name="Zhang Z."/>
            <person name="Bao J."/>
            <person name="Han Y."/>
            <person name="Dong L."/>
            <person name="Ji J."/>
            <person name="Chen P."/>
            <person name="Wu S."/>
            <person name="Liu J."/>
            <person name="Xiao Y."/>
            <person name="Bu D."/>
            <person name="Tan J."/>
            <person name="Yang L."/>
            <person name="Ye C."/>
            <person name="Zhang J."/>
            <person name="Xu J."/>
            <person name="Zhou Y."/>
            <person name="Yu Y."/>
            <person name="Zhang B."/>
            <person name="Zhuang S."/>
            <person name="Wei H."/>
            <person name="Liu B."/>
            <person name="Lei M."/>
            <person name="Yu H."/>
            <person name="Li Y."/>
            <person name="Xu H."/>
            <person name="Wei S."/>
            <person name="He X."/>
            <person name="Fang L."/>
            <person name="Zhang Z."/>
            <person name="Zhang Y."/>
            <person name="Huang X."/>
            <person name="Su Z."/>
            <person name="Tong W."/>
            <person name="Li J."/>
            <person name="Tong Z."/>
            <person name="Li S."/>
            <person name="Ye J."/>
            <person name="Wang L."/>
            <person name="Fang L."/>
            <person name="Lei T."/>
            <person name="Chen C."/>
            <person name="Chen H."/>
            <person name="Xu Z."/>
            <person name="Li H."/>
            <person name="Huang H."/>
            <person name="Zhang F."/>
            <person name="Xu H."/>
            <person name="Li N."/>
            <person name="Zhao C."/>
            <person name="Li S."/>
            <person name="Dong L."/>
            <person name="Huang Y."/>
            <person name="Li L."/>
            <person name="Xi Y."/>
            <person name="Qi Q."/>
            <person name="Li W."/>
            <person name="Zhang B."/>
            <person name="Hu W."/>
            <person name="Zhang Y."/>
            <person name="Tian X."/>
            <person name="Jiao Y."/>
            <person name="Liang X."/>
            <person name="Jin J."/>
            <person name="Gao L."/>
            <person name="Zheng W."/>
            <person name="Hao B."/>
            <person name="Liu S."/>
            <person name="Wang W."/>
            <person name="Yuan L."/>
            <person name="Cao M."/>
            <person name="McDermott J."/>
            <person name="Samudrala R."/>
            <person name="Wang J."/>
            <person name="Wong G.K."/>
            <person name="Yang H."/>
        </authorList>
    </citation>
    <scope>NUCLEOTIDE SEQUENCE [LARGE SCALE GENOMIC DNA]</scope>
</reference>
<dbReference type="EMBL" id="CM000146">
    <property type="protein sequence ID" value="EAZ45073.1"/>
    <property type="molecule type" value="Genomic_DNA"/>
</dbReference>
<dbReference type="PANTHER" id="PTHR46087:SF9">
    <property type="entry name" value="ARM REPEAT SUPERFAMILY PROTEIN"/>
    <property type="match status" value="1"/>
</dbReference>
<dbReference type="InterPro" id="IPR055296">
    <property type="entry name" value="SRL2-like"/>
</dbReference>
<dbReference type="AlphaFoldDB" id="A3BZT4"/>
<organism evidence="1">
    <name type="scientific">Oryza sativa subsp. japonica</name>
    <name type="common">Rice</name>
    <dbReference type="NCBI Taxonomy" id="39947"/>
    <lineage>
        <taxon>Eukaryota</taxon>
        <taxon>Viridiplantae</taxon>
        <taxon>Streptophyta</taxon>
        <taxon>Embryophyta</taxon>
        <taxon>Tracheophyta</taxon>
        <taxon>Spermatophyta</taxon>
        <taxon>Magnoliopsida</taxon>
        <taxon>Liliopsida</taxon>
        <taxon>Poales</taxon>
        <taxon>Poaceae</taxon>
        <taxon>BOP clade</taxon>
        <taxon>Oryzoideae</taxon>
        <taxon>Oryzeae</taxon>
        <taxon>Oryzinae</taxon>
        <taxon>Oryza</taxon>
        <taxon>Oryza sativa</taxon>
    </lineage>
</organism>
<name>A3BZT4_ORYSJ</name>
<dbReference type="Proteomes" id="UP000007752">
    <property type="component" value="Chromosome 9"/>
</dbReference>
<protein>
    <submittedName>
        <fullName evidence="1">Uncharacterized protein</fullName>
    </submittedName>
</protein>
<sequence>MELLRSIGCYVPLPQMGPLGMPAEYAAVGFHLGEFRMPPPPQQEQQQAQTVLGFSKDTHNAGAGDGSGVFGGPLFANSLLNIVEALLEQNRQDDLRTIACRTLFYFVNNQVDSTYMFNLESQIPKLCQLAQEMGEKEKISIVHAAGLQALSSMFGPAVHPISEKEMEAHFW</sequence>
<reference evidence="1" key="2">
    <citation type="submission" date="2008-12" db="EMBL/GenBank/DDBJ databases">
        <title>Improved gene annotation of the rice (Oryza sativa) genomes.</title>
        <authorList>
            <person name="Wang J."/>
            <person name="Li R."/>
            <person name="Fan W."/>
            <person name="Huang Q."/>
            <person name="Zhang J."/>
            <person name="Zhou Y."/>
            <person name="Hu Y."/>
            <person name="Zi S."/>
            <person name="Li J."/>
            <person name="Ni P."/>
            <person name="Zheng H."/>
            <person name="Zhang Y."/>
            <person name="Zhao M."/>
            <person name="Hao Q."/>
            <person name="McDermott J."/>
            <person name="Samudrala R."/>
            <person name="Kristiansen K."/>
            <person name="Wong G.K.-S."/>
        </authorList>
    </citation>
    <scope>NUCLEOTIDE SEQUENCE</scope>
</reference>